<keyword evidence="4 7" id="KW-0547">Nucleotide-binding</keyword>
<sequence>MKMKYDKVAVGGTFDFLHDGHRAILSKAFEIGKTVQIGIVSDKMNLKKDSAGIQPLEDRKNILKEFLKEKDWWERTELKVIFDPVGPAAEDEDLEAIVVSEETRPGAEKINELREEKNLDSLNIIEIPLVLADDGKPISSIRIRYGEIDGRGNVLKDEKKISDYG</sequence>
<dbReference type="AlphaFoldDB" id="A0A133VDU3"/>
<name>A0A133VDU3_9EURY</name>
<evidence type="ECO:0000256" key="3">
    <source>
        <dbReference type="ARBA" id="ARBA00022695"/>
    </source>
</evidence>
<dbReference type="EMBL" id="LHYD01000052">
    <property type="protein sequence ID" value="KXB04601.1"/>
    <property type="molecule type" value="Genomic_DNA"/>
</dbReference>
<comment type="subcellular location">
    <subcellularLocation>
        <location evidence="7">Cytoplasm</location>
    </subcellularLocation>
</comment>
<evidence type="ECO:0000259" key="8">
    <source>
        <dbReference type="Pfam" id="PF01467"/>
    </source>
</evidence>
<dbReference type="HAMAP" id="MF_00647">
    <property type="entry name" value="PPAT_arch"/>
    <property type="match status" value="1"/>
</dbReference>
<dbReference type="PANTHER" id="PTHR43793:SF1">
    <property type="entry name" value="FAD SYNTHASE"/>
    <property type="match status" value="1"/>
</dbReference>
<dbReference type="InterPro" id="IPR023540">
    <property type="entry name" value="PPAT_arch"/>
</dbReference>
<dbReference type="GO" id="GO:0005737">
    <property type="term" value="C:cytoplasm"/>
    <property type="evidence" value="ECO:0007669"/>
    <property type="project" value="UniProtKB-SubCell"/>
</dbReference>
<dbReference type="InterPro" id="IPR004821">
    <property type="entry name" value="Cyt_trans-like"/>
</dbReference>
<protein>
    <recommendedName>
        <fullName evidence="7">Phosphopantetheine adenylyltransferase</fullName>
        <ecNumber evidence="7">2.7.7.3</ecNumber>
    </recommendedName>
    <alternativeName>
        <fullName evidence="7">Dephospho-CoA pyrophosphorylase</fullName>
    </alternativeName>
    <alternativeName>
        <fullName evidence="7">Pantetheine-phosphate adenylyltransferase</fullName>
        <shortName evidence="7">PPAT</shortName>
    </alternativeName>
</protein>
<dbReference type="GO" id="GO:0005524">
    <property type="term" value="F:ATP binding"/>
    <property type="evidence" value="ECO:0007669"/>
    <property type="project" value="UniProtKB-KW"/>
</dbReference>
<evidence type="ECO:0000256" key="5">
    <source>
        <dbReference type="ARBA" id="ARBA00022840"/>
    </source>
</evidence>
<keyword evidence="2 7" id="KW-0808">Transferase</keyword>
<dbReference type="EC" id="2.7.7.3" evidence="7"/>
<feature type="domain" description="Cytidyltransferase-like" evidence="8">
    <location>
        <begin position="10"/>
        <end position="144"/>
    </location>
</feature>
<keyword evidence="5 7" id="KW-0067">ATP-binding</keyword>
<accession>A0A133VDU3</accession>
<comment type="pathway">
    <text evidence="7">Cofactor biosynthesis; coenzyme A biosynthesis.</text>
</comment>
<dbReference type="NCBIfam" id="NF001985">
    <property type="entry name" value="PRK00777.1"/>
    <property type="match status" value="1"/>
</dbReference>
<evidence type="ECO:0000313" key="10">
    <source>
        <dbReference type="Proteomes" id="UP000070311"/>
    </source>
</evidence>
<comment type="similarity">
    <text evidence="7">Belongs to the eukaryotic CoaD family.</text>
</comment>
<keyword evidence="3 7" id="KW-0548">Nucleotidyltransferase</keyword>
<comment type="caution">
    <text evidence="9">The sequence shown here is derived from an EMBL/GenBank/DDBJ whole genome shotgun (WGS) entry which is preliminary data.</text>
</comment>
<comment type="catalytic activity">
    <reaction evidence="7">
        <text>(R)-4'-phosphopantetheine + ATP + H(+) = 3'-dephospho-CoA + diphosphate</text>
        <dbReference type="Rhea" id="RHEA:19801"/>
        <dbReference type="ChEBI" id="CHEBI:15378"/>
        <dbReference type="ChEBI" id="CHEBI:30616"/>
        <dbReference type="ChEBI" id="CHEBI:33019"/>
        <dbReference type="ChEBI" id="CHEBI:57328"/>
        <dbReference type="ChEBI" id="CHEBI:61723"/>
        <dbReference type="EC" id="2.7.7.3"/>
    </reaction>
</comment>
<evidence type="ECO:0000256" key="7">
    <source>
        <dbReference type="HAMAP-Rule" id="MF_00647"/>
    </source>
</evidence>
<dbReference type="SUPFAM" id="SSF52374">
    <property type="entry name" value="Nucleotidylyl transferase"/>
    <property type="match status" value="1"/>
</dbReference>
<dbReference type="Pfam" id="PF01467">
    <property type="entry name" value="CTP_transf_like"/>
    <property type="match status" value="1"/>
</dbReference>
<dbReference type="NCBIfam" id="TIGR00125">
    <property type="entry name" value="cyt_tran_rel"/>
    <property type="match status" value="1"/>
</dbReference>
<evidence type="ECO:0000256" key="2">
    <source>
        <dbReference type="ARBA" id="ARBA00022679"/>
    </source>
</evidence>
<dbReference type="GO" id="GO:0015937">
    <property type="term" value="P:coenzyme A biosynthetic process"/>
    <property type="evidence" value="ECO:0007669"/>
    <property type="project" value="UniProtKB-UniRule"/>
</dbReference>
<dbReference type="UniPathway" id="UPA00241"/>
<reference evidence="9 10" key="1">
    <citation type="journal article" date="2016" name="Sci. Rep.">
        <title>Metabolic traits of an uncultured archaeal lineage -MSBL1- from brine pools of the Red Sea.</title>
        <authorList>
            <person name="Mwirichia R."/>
            <person name="Alam I."/>
            <person name="Rashid M."/>
            <person name="Vinu M."/>
            <person name="Ba-Alawi W."/>
            <person name="Anthony Kamau A."/>
            <person name="Kamanda Ngugi D."/>
            <person name="Goker M."/>
            <person name="Klenk H.P."/>
            <person name="Bajic V."/>
            <person name="Stingl U."/>
        </authorList>
    </citation>
    <scope>NUCLEOTIDE SEQUENCE [LARGE SCALE GENOMIC DNA]</scope>
    <source>
        <strain evidence="9">SCGC-AAA382A13</strain>
    </source>
</reference>
<keyword evidence="10" id="KW-1185">Reference proteome</keyword>
<dbReference type="Proteomes" id="UP000070311">
    <property type="component" value="Unassembled WGS sequence"/>
</dbReference>
<keyword evidence="6 7" id="KW-0173">Coenzyme A biosynthesis</keyword>
<evidence type="ECO:0000256" key="4">
    <source>
        <dbReference type="ARBA" id="ARBA00022741"/>
    </source>
</evidence>
<comment type="function">
    <text evidence="7">Reversibly transfers an adenylyl group from ATP to 4'-phosphopantetheine, yielding dephospho-CoA (dPCoA) and pyrophosphate.</text>
</comment>
<dbReference type="InterPro" id="IPR050385">
    <property type="entry name" value="Archaeal_FAD_synthase"/>
</dbReference>
<dbReference type="PANTHER" id="PTHR43793">
    <property type="entry name" value="FAD SYNTHASE"/>
    <property type="match status" value="1"/>
</dbReference>
<evidence type="ECO:0000256" key="6">
    <source>
        <dbReference type="ARBA" id="ARBA00022993"/>
    </source>
</evidence>
<organism evidence="9 10">
    <name type="scientific">candidate division MSBL1 archaeon SCGC-AAA382A13</name>
    <dbReference type="NCBI Taxonomy" id="1698279"/>
    <lineage>
        <taxon>Archaea</taxon>
        <taxon>Methanobacteriati</taxon>
        <taxon>Methanobacteriota</taxon>
        <taxon>candidate division MSBL1</taxon>
    </lineage>
</organism>
<evidence type="ECO:0000256" key="1">
    <source>
        <dbReference type="ARBA" id="ARBA00022490"/>
    </source>
</evidence>
<dbReference type="InterPro" id="IPR014729">
    <property type="entry name" value="Rossmann-like_a/b/a_fold"/>
</dbReference>
<dbReference type="GO" id="GO:0004595">
    <property type="term" value="F:pantetheine-phosphate adenylyltransferase activity"/>
    <property type="evidence" value="ECO:0007669"/>
    <property type="project" value="UniProtKB-UniRule"/>
</dbReference>
<gene>
    <name evidence="7" type="primary">coaD</name>
    <name evidence="9" type="ORF">AKJ50_02230</name>
</gene>
<keyword evidence="1 7" id="KW-0963">Cytoplasm</keyword>
<dbReference type="Gene3D" id="3.40.50.620">
    <property type="entry name" value="HUPs"/>
    <property type="match status" value="1"/>
</dbReference>
<proteinExistence type="inferred from homology"/>
<evidence type="ECO:0000313" key="9">
    <source>
        <dbReference type="EMBL" id="KXB04601.1"/>
    </source>
</evidence>